<dbReference type="OrthoDB" id="5772064at2"/>
<accession>A0A346NI35</accession>
<gene>
    <name evidence="2" type="ORF">D0Y50_01675</name>
</gene>
<feature type="transmembrane region" description="Helical" evidence="1">
    <location>
        <begin position="16"/>
        <end position="35"/>
    </location>
</feature>
<keyword evidence="1" id="KW-0472">Membrane</keyword>
<reference evidence="2 3" key="1">
    <citation type="submission" date="2018-08" db="EMBL/GenBank/DDBJ databases">
        <title>Salinimonas sediminis sp. nov., a piezophilic bacterium isolated from a deep-sea sediment sample from the New Britain Trench.</title>
        <authorList>
            <person name="Cao J."/>
        </authorList>
    </citation>
    <scope>NUCLEOTIDE SEQUENCE [LARGE SCALE GENOMIC DNA]</scope>
    <source>
        <strain evidence="2 3">N102</strain>
    </source>
</reference>
<evidence type="ECO:0000256" key="1">
    <source>
        <dbReference type="SAM" id="Phobius"/>
    </source>
</evidence>
<protein>
    <submittedName>
        <fullName evidence="2">Uncharacterized protein</fullName>
    </submittedName>
</protein>
<dbReference type="KEGG" id="salm:D0Y50_01675"/>
<organism evidence="2 3">
    <name type="scientific">Salinimonas sediminis</name>
    <dbReference type="NCBI Taxonomy" id="2303538"/>
    <lineage>
        <taxon>Bacteria</taxon>
        <taxon>Pseudomonadati</taxon>
        <taxon>Pseudomonadota</taxon>
        <taxon>Gammaproteobacteria</taxon>
        <taxon>Alteromonadales</taxon>
        <taxon>Alteromonadaceae</taxon>
        <taxon>Alteromonas/Salinimonas group</taxon>
        <taxon>Salinimonas</taxon>
    </lineage>
</organism>
<sequence>MYDNVRLMVTKARTKSIMAVAATTGAVWMFSAFMLPANNHACLENMHLELPAAKVAEASPDCLDTPSISWQQWVQGQSRSYQFHFLDLLELLDGGHSDNRFSSGPSR</sequence>
<dbReference type="RefSeq" id="WP_108565694.1">
    <property type="nucleotide sequence ID" value="NZ_CP031769.1"/>
</dbReference>
<keyword evidence="1" id="KW-1133">Transmembrane helix</keyword>
<name>A0A346NI35_9ALTE</name>
<evidence type="ECO:0000313" key="3">
    <source>
        <dbReference type="Proteomes" id="UP000262073"/>
    </source>
</evidence>
<keyword evidence="1" id="KW-0812">Transmembrane</keyword>
<evidence type="ECO:0000313" key="2">
    <source>
        <dbReference type="EMBL" id="AXR05192.1"/>
    </source>
</evidence>
<dbReference type="EMBL" id="CP031769">
    <property type="protein sequence ID" value="AXR05192.1"/>
    <property type="molecule type" value="Genomic_DNA"/>
</dbReference>
<keyword evidence="3" id="KW-1185">Reference proteome</keyword>
<proteinExistence type="predicted"/>
<dbReference type="Proteomes" id="UP000262073">
    <property type="component" value="Chromosome"/>
</dbReference>
<dbReference type="AlphaFoldDB" id="A0A346NI35"/>